<dbReference type="Proteomes" id="UP000185860">
    <property type="component" value="Unassembled WGS sequence"/>
</dbReference>
<reference evidence="1 2" key="1">
    <citation type="submission" date="2016-11" db="EMBL/GenBank/DDBJ databases">
        <title>Draft Genome Sequences of Nine Cyanobacterial Strains from Diverse Habitats.</title>
        <authorList>
            <person name="Zhu T."/>
            <person name="Hou S."/>
            <person name="Lu X."/>
            <person name="Hess W.R."/>
        </authorList>
    </citation>
    <scope>NUCLEOTIDE SEQUENCE [LARGE SCALE GENOMIC DNA]</scope>
    <source>
        <strain evidence="1 2">IAM M-71</strain>
    </source>
</reference>
<comment type="caution">
    <text evidence="1">The sequence shown here is derived from an EMBL/GenBank/DDBJ whole genome shotgun (WGS) entry which is preliminary data.</text>
</comment>
<proteinExistence type="predicted"/>
<organism evidence="1 2">
    <name type="scientific">[Phormidium ambiguum] IAM M-71</name>
    <dbReference type="NCBI Taxonomy" id="454136"/>
    <lineage>
        <taxon>Bacteria</taxon>
        <taxon>Bacillati</taxon>
        <taxon>Cyanobacteriota</taxon>
        <taxon>Cyanophyceae</taxon>
        <taxon>Oscillatoriophycideae</taxon>
        <taxon>Aerosakkonematales</taxon>
        <taxon>Aerosakkonemataceae</taxon>
        <taxon>Floridanema</taxon>
    </lineage>
</organism>
<accession>A0A1U7I400</accession>
<sequence>MVHSALLKFPMYLTNSPEFFNSKTLPKKRLTAQALSNLIKRPVWDGSYPHFPLKRTGELWLQQLFDGNFPTILFLDFSENVNYLTLLKLLEKFHNKQLKITVLVYIPKINHSKIIPATIFNFCQLPSRRLKTV</sequence>
<dbReference type="RefSeq" id="WP_073597152.1">
    <property type="nucleotide sequence ID" value="NZ_MRCE01000057.1"/>
</dbReference>
<gene>
    <name evidence="1" type="ORF">NIES2119_29980</name>
</gene>
<dbReference type="EMBL" id="MRCE01000057">
    <property type="protein sequence ID" value="OKH30904.1"/>
    <property type="molecule type" value="Genomic_DNA"/>
</dbReference>
<evidence type="ECO:0000313" key="1">
    <source>
        <dbReference type="EMBL" id="OKH30904.1"/>
    </source>
</evidence>
<dbReference type="AlphaFoldDB" id="A0A1U7I400"/>
<dbReference type="STRING" id="454136.NIES2119_29980"/>
<evidence type="ECO:0000313" key="2">
    <source>
        <dbReference type="Proteomes" id="UP000185860"/>
    </source>
</evidence>
<name>A0A1U7I400_9CYAN</name>
<protein>
    <submittedName>
        <fullName evidence="1">Uncharacterized protein</fullName>
    </submittedName>
</protein>